<organism evidence="2 3">
    <name type="scientific">Caenispirillum bisanense</name>
    <dbReference type="NCBI Taxonomy" id="414052"/>
    <lineage>
        <taxon>Bacteria</taxon>
        <taxon>Pseudomonadati</taxon>
        <taxon>Pseudomonadota</taxon>
        <taxon>Alphaproteobacteria</taxon>
        <taxon>Rhodospirillales</taxon>
        <taxon>Novispirillaceae</taxon>
        <taxon>Caenispirillum</taxon>
    </lineage>
</organism>
<sequence length="276" mass="29722">MPNGHRGAHPHHPDHAGEPAAAGLPFPFADRIRRVETGQVFGWLAAGWRDMRAAGWVSFAYGAVFVALGYAIGVGLAQLDMLYLLTPMIAGFLLVAPLLAVGLYRISGRLERGERPRFLDALFAWRSNTFHILTAGLVLMLFMMIWVRIAALIFAVSFPYTNMSGAALVHQLATGEGLVFLAVGTAVGFCFAVAAFVLGAFALPMMLDRRADVFAGAVVSAQAVLKSPRAMVLWAAVIVVVTAFGLVTAFLGLIVALPLIGHATWHAYRDCVEWDD</sequence>
<keyword evidence="3" id="KW-1185">Reference proteome</keyword>
<reference evidence="2 3" key="1">
    <citation type="submission" date="2017-09" db="EMBL/GenBank/DDBJ databases">
        <authorList>
            <person name="Ehlers B."/>
            <person name="Leendertz F.H."/>
        </authorList>
    </citation>
    <scope>NUCLEOTIDE SEQUENCE [LARGE SCALE GENOMIC DNA]</scope>
    <source>
        <strain evidence="2 3">USBA 140</strain>
    </source>
</reference>
<proteinExistence type="predicted"/>
<dbReference type="InterPro" id="IPR018692">
    <property type="entry name" value="DUF2189"/>
</dbReference>
<gene>
    <name evidence="2" type="ORF">SAMN05421508_106275</name>
</gene>
<dbReference type="RefSeq" id="WP_097280027.1">
    <property type="nucleotide sequence ID" value="NZ_OCNJ01000006.1"/>
</dbReference>
<feature type="transmembrane region" description="Helical" evidence="1">
    <location>
        <begin position="178"/>
        <end position="203"/>
    </location>
</feature>
<dbReference type="Pfam" id="PF09955">
    <property type="entry name" value="DUF2189"/>
    <property type="match status" value="1"/>
</dbReference>
<feature type="transmembrane region" description="Helical" evidence="1">
    <location>
        <begin position="128"/>
        <end position="158"/>
    </location>
</feature>
<keyword evidence="1" id="KW-0472">Membrane</keyword>
<dbReference type="EMBL" id="OCNJ01000006">
    <property type="protein sequence ID" value="SOD97148.1"/>
    <property type="molecule type" value="Genomic_DNA"/>
</dbReference>
<accession>A0A286GNP3</accession>
<evidence type="ECO:0000256" key="1">
    <source>
        <dbReference type="SAM" id="Phobius"/>
    </source>
</evidence>
<dbReference type="AlphaFoldDB" id="A0A286GNP3"/>
<feature type="transmembrane region" description="Helical" evidence="1">
    <location>
        <begin position="82"/>
        <end position="107"/>
    </location>
</feature>
<dbReference type="OrthoDB" id="9809543at2"/>
<feature type="transmembrane region" description="Helical" evidence="1">
    <location>
        <begin position="53"/>
        <end position="76"/>
    </location>
</feature>
<protein>
    <submittedName>
        <fullName evidence="2">Uncharacterized membrane protein</fullName>
    </submittedName>
</protein>
<dbReference type="Proteomes" id="UP000219621">
    <property type="component" value="Unassembled WGS sequence"/>
</dbReference>
<feature type="transmembrane region" description="Helical" evidence="1">
    <location>
        <begin position="232"/>
        <end position="260"/>
    </location>
</feature>
<evidence type="ECO:0000313" key="2">
    <source>
        <dbReference type="EMBL" id="SOD97148.1"/>
    </source>
</evidence>
<evidence type="ECO:0000313" key="3">
    <source>
        <dbReference type="Proteomes" id="UP000219621"/>
    </source>
</evidence>
<keyword evidence="1" id="KW-0812">Transmembrane</keyword>
<keyword evidence="1" id="KW-1133">Transmembrane helix</keyword>
<name>A0A286GNP3_9PROT</name>